<feature type="compositionally biased region" description="Low complexity" evidence="1">
    <location>
        <begin position="73"/>
        <end position="98"/>
    </location>
</feature>
<evidence type="ECO:0000313" key="2">
    <source>
        <dbReference type="EMBL" id="MEQ2216081.1"/>
    </source>
</evidence>
<organism evidence="2 3">
    <name type="scientific">Xenoophorus captivus</name>
    <dbReference type="NCBI Taxonomy" id="1517983"/>
    <lineage>
        <taxon>Eukaryota</taxon>
        <taxon>Metazoa</taxon>
        <taxon>Chordata</taxon>
        <taxon>Craniata</taxon>
        <taxon>Vertebrata</taxon>
        <taxon>Euteleostomi</taxon>
        <taxon>Actinopterygii</taxon>
        <taxon>Neopterygii</taxon>
        <taxon>Teleostei</taxon>
        <taxon>Neoteleostei</taxon>
        <taxon>Acanthomorphata</taxon>
        <taxon>Ovalentaria</taxon>
        <taxon>Atherinomorphae</taxon>
        <taxon>Cyprinodontiformes</taxon>
        <taxon>Goodeidae</taxon>
        <taxon>Xenoophorus</taxon>
    </lineage>
</organism>
<protein>
    <submittedName>
        <fullName evidence="2">Uncharacterized protein</fullName>
    </submittedName>
</protein>
<proteinExistence type="predicted"/>
<keyword evidence="3" id="KW-1185">Reference proteome</keyword>
<sequence>MLIGMRACGAAELQNSRIQPIGKSMSCLYDDSWEQHATRATASHCCSGGVNAEPDTAPGDPQQPSRLLPPQPSLSSSSSSSVFTSTSSFSTSSSSSSSYVRALFLCGLWKR</sequence>
<evidence type="ECO:0000313" key="3">
    <source>
        <dbReference type="Proteomes" id="UP001434883"/>
    </source>
</evidence>
<gene>
    <name evidence="2" type="ORF">XENOCAPTIV_010382</name>
</gene>
<accession>A0ABV0S859</accession>
<feature type="region of interest" description="Disordered" evidence="1">
    <location>
        <begin position="48"/>
        <end position="98"/>
    </location>
</feature>
<dbReference type="Proteomes" id="UP001434883">
    <property type="component" value="Unassembled WGS sequence"/>
</dbReference>
<reference evidence="2 3" key="1">
    <citation type="submission" date="2021-06" db="EMBL/GenBank/DDBJ databases">
        <authorList>
            <person name="Palmer J.M."/>
        </authorList>
    </citation>
    <scope>NUCLEOTIDE SEQUENCE [LARGE SCALE GENOMIC DNA]</scope>
    <source>
        <strain evidence="2 3">XC_2019</strain>
        <tissue evidence="2">Muscle</tissue>
    </source>
</reference>
<name>A0ABV0S859_9TELE</name>
<comment type="caution">
    <text evidence="2">The sequence shown here is derived from an EMBL/GenBank/DDBJ whole genome shotgun (WGS) entry which is preliminary data.</text>
</comment>
<dbReference type="EMBL" id="JAHRIN010069492">
    <property type="protein sequence ID" value="MEQ2216081.1"/>
    <property type="molecule type" value="Genomic_DNA"/>
</dbReference>
<evidence type="ECO:0000256" key="1">
    <source>
        <dbReference type="SAM" id="MobiDB-lite"/>
    </source>
</evidence>